<proteinExistence type="predicted"/>
<keyword evidence="1" id="KW-0732">Signal</keyword>
<dbReference type="Proteomes" id="UP001596023">
    <property type="component" value="Unassembled WGS sequence"/>
</dbReference>
<dbReference type="InterPro" id="IPR011250">
    <property type="entry name" value="OMP/PagP_B-barrel"/>
</dbReference>
<gene>
    <name evidence="3" type="ORF">ACFO6W_24005</name>
</gene>
<feature type="chain" id="PRO_5047225106" evidence="1">
    <location>
        <begin position="24"/>
        <end position="295"/>
    </location>
</feature>
<sequence length="295" mass="32442">MRKTIIKGLTAVFILFTSATVLSAQGNKSEVSVFVAGGLSTLDYEAAFGNHKNGAGGNLGIGYTYFISENFGLNTGAEFSLYQAELTKDKFNNVSRSLVDASDGELYDFYSSVKGYKEKQNVTYLNIPLMAQFQSGEKNKLYAQAGVKLGIPVKGKYKSSASEMVNKGFFHDTENWGETQEFMGFGTFTNYSNNEDIRLRVVCFFSADLGMKWALSDKLFLYTGAYLDYGLNDIVKDSRNQNFIKFRDTSEGLVTLNSSVLNSSIGYGSNTLTQTLSDRVIPVSIGLKVRLALGL</sequence>
<feature type="domain" description="Outer membrane protein beta-barrel" evidence="2">
    <location>
        <begin position="24"/>
        <end position="234"/>
    </location>
</feature>
<comment type="caution">
    <text evidence="3">The sequence shown here is derived from an EMBL/GenBank/DDBJ whole genome shotgun (WGS) entry which is preliminary data.</text>
</comment>
<evidence type="ECO:0000256" key="1">
    <source>
        <dbReference type="SAM" id="SignalP"/>
    </source>
</evidence>
<accession>A0ABV9L387</accession>
<dbReference type="InterPro" id="IPR025665">
    <property type="entry name" value="Beta-barrel_OMP_2"/>
</dbReference>
<protein>
    <submittedName>
        <fullName evidence="3">Outer membrane beta-barrel protein</fullName>
    </submittedName>
</protein>
<organism evidence="3 4">
    <name type="scientific">Dysgonomonas termitidis</name>
    <dbReference type="NCBI Taxonomy" id="1516126"/>
    <lineage>
        <taxon>Bacteria</taxon>
        <taxon>Pseudomonadati</taxon>
        <taxon>Bacteroidota</taxon>
        <taxon>Bacteroidia</taxon>
        <taxon>Bacteroidales</taxon>
        <taxon>Dysgonomonadaceae</taxon>
        <taxon>Dysgonomonas</taxon>
    </lineage>
</organism>
<dbReference type="EMBL" id="JBHSGN010000156">
    <property type="protein sequence ID" value="MFC4676751.1"/>
    <property type="molecule type" value="Genomic_DNA"/>
</dbReference>
<name>A0ABV9L387_9BACT</name>
<evidence type="ECO:0000259" key="2">
    <source>
        <dbReference type="Pfam" id="PF13568"/>
    </source>
</evidence>
<evidence type="ECO:0000313" key="4">
    <source>
        <dbReference type="Proteomes" id="UP001596023"/>
    </source>
</evidence>
<dbReference type="Pfam" id="PF13568">
    <property type="entry name" value="OMP_b-brl_2"/>
    <property type="match status" value="1"/>
</dbReference>
<dbReference type="SUPFAM" id="SSF56925">
    <property type="entry name" value="OMPA-like"/>
    <property type="match status" value="1"/>
</dbReference>
<dbReference type="RefSeq" id="WP_380001285.1">
    <property type="nucleotide sequence ID" value="NZ_JBHSGN010000156.1"/>
</dbReference>
<evidence type="ECO:0000313" key="3">
    <source>
        <dbReference type="EMBL" id="MFC4676751.1"/>
    </source>
</evidence>
<keyword evidence="4" id="KW-1185">Reference proteome</keyword>
<feature type="signal peptide" evidence="1">
    <location>
        <begin position="1"/>
        <end position="23"/>
    </location>
</feature>
<reference evidence="4" key="1">
    <citation type="journal article" date="2019" name="Int. J. Syst. Evol. Microbiol.">
        <title>The Global Catalogue of Microorganisms (GCM) 10K type strain sequencing project: providing services to taxonomists for standard genome sequencing and annotation.</title>
        <authorList>
            <consortium name="The Broad Institute Genomics Platform"/>
            <consortium name="The Broad Institute Genome Sequencing Center for Infectious Disease"/>
            <person name="Wu L."/>
            <person name="Ma J."/>
        </authorList>
    </citation>
    <scope>NUCLEOTIDE SEQUENCE [LARGE SCALE GENOMIC DNA]</scope>
    <source>
        <strain evidence="4">CCUG 66188</strain>
    </source>
</reference>